<feature type="transmembrane region" description="Helical" evidence="9">
    <location>
        <begin position="95"/>
        <end position="113"/>
    </location>
</feature>
<feature type="transmembrane region" description="Helical" evidence="9">
    <location>
        <begin position="119"/>
        <end position="141"/>
    </location>
</feature>
<evidence type="ECO:0000313" key="11">
    <source>
        <dbReference type="EMBL" id="MDI5970574.1"/>
    </source>
</evidence>
<dbReference type="EMBL" id="JABXJJ020000016">
    <property type="protein sequence ID" value="MDI5970574.1"/>
    <property type="molecule type" value="Genomic_DNA"/>
</dbReference>
<evidence type="ECO:0000256" key="2">
    <source>
        <dbReference type="ARBA" id="ARBA00022448"/>
    </source>
</evidence>
<dbReference type="PANTHER" id="PTHR42718">
    <property type="entry name" value="MAJOR FACILITATOR SUPERFAMILY MULTIDRUG TRANSPORTER MFSC"/>
    <property type="match status" value="1"/>
</dbReference>
<feature type="compositionally biased region" description="Pro residues" evidence="8">
    <location>
        <begin position="1"/>
        <end position="19"/>
    </location>
</feature>
<dbReference type="InterPro" id="IPR011701">
    <property type="entry name" value="MFS"/>
</dbReference>
<dbReference type="GO" id="GO:0005886">
    <property type="term" value="C:plasma membrane"/>
    <property type="evidence" value="ECO:0007669"/>
    <property type="project" value="UniProtKB-SubCell"/>
</dbReference>
<reference evidence="11" key="1">
    <citation type="submission" date="2023-05" db="EMBL/GenBank/DDBJ databases">
        <title>Streptantibioticus silvisoli sp. nov., acidotolerant actinomycetes 1 from pine litter.</title>
        <authorList>
            <person name="Swiecimska M."/>
            <person name="Golinska P."/>
            <person name="Sangal V."/>
            <person name="Wachnowicz B."/>
            <person name="Goodfellow M."/>
        </authorList>
    </citation>
    <scope>NUCLEOTIDE SEQUENCE</scope>
    <source>
        <strain evidence="11">SL13</strain>
    </source>
</reference>
<dbReference type="Pfam" id="PF07690">
    <property type="entry name" value="MFS_1"/>
    <property type="match status" value="1"/>
</dbReference>
<evidence type="ECO:0000256" key="4">
    <source>
        <dbReference type="ARBA" id="ARBA00022692"/>
    </source>
</evidence>
<name>A0AA90KGS1_9ACTN</name>
<feature type="transmembrane region" description="Helical" evidence="9">
    <location>
        <begin position="215"/>
        <end position="234"/>
    </location>
</feature>
<evidence type="ECO:0000256" key="5">
    <source>
        <dbReference type="ARBA" id="ARBA00022989"/>
    </source>
</evidence>
<proteinExistence type="predicted"/>
<evidence type="ECO:0000256" key="8">
    <source>
        <dbReference type="SAM" id="MobiDB-lite"/>
    </source>
</evidence>
<feature type="transmembrane region" description="Helical" evidence="9">
    <location>
        <begin position="283"/>
        <end position="308"/>
    </location>
</feature>
<feature type="compositionally biased region" description="Low complexity" evidence="8">
    <location>
        <begin position="522"/>
        <end position="537"/>
    </location>
</feature>
<comment type="subcellular location">
    <subcellularLocation>
        <location evidence="1">Cell membrane</location>
        <topology evidence="1">Multi-pass membrane protein</topology>
    </subcellularLocation>
</comment>
<dbReference type="InterPro" id="IPR020846">
    <property type="entry name" value="MFS_dom"/>
</dbReference>
<protein>
    <submittedName>
        <fullName evidence="11">MFS transporter</fullName>
    </submittedName>
</protein>
<evidence type="ECO:0000259" key="10">
    <source>
        <dbReference type="PROSITE" id="PS50850"/>
    </source>
</evidence>
<feature type="transmembrane region" description="Helical" evidence="9">
    <location>
        <begin position="376"/>
        <end position="395"/>
    </location>
</feature>
<dbReference type="GO" id="GO:0022857">
    <property type="term" value="F:transmembrane transporter activity"/>
    <property type="evidence" value="ECO:0007669"/>
    <property type="project" value="InterPro"/>
</dbReference>
<dbReference type="PANTHER" id="PTHR42718:SF47">
    <property type="entry name" value="METHYL VIOLOGEN RESISTANCE PROTEIN SMVA"/>
    <property type="match status" value="1"/>
</dbReference>
<sequence length="545" mass="55294">MTTTPAPPVDAPVTPPGPGDPGGRLRWATLAVCGLASMLLGIDNSVLNYAIPSLVRDLDPSATQVLWIADIYGFAMGGLLLVMGNVGDRYGRKRLMMAGAVLFGAASLVTAYADSAATLIAARAVLGVAGAMILPSTLSLVRHAFTVPKERTLAIGISGGVAAASFALGPVVGGFLLDRFWWGSVFLVNVPIMAVVLVSGLVVLRESRSPLPGRLDRISVPLSVAAMLGLIYAVKTLARSGVHDTSAWLAAGVGLLCGTVFLRRQTRLAEPLLDVRLFRNPAFSGAISSNVIGIFASTTLSLAFSLYLQVVRGWSPLLSGLALLPGPLSAAVAAPAAAVLIPRLGRARVVSLGLALMTVSSVALATLGVGTPYWPVILPGLVVNGTGIVLLFSVTSDTVLASVPRGRTGTAAGISESAQEVGGALGIAVLGSVLNAFYRDALTLPAGLPAGAARTARDSVTGGVQVGSRLPGRAGALLVNGAKHAFTHSMHVTLLTTAVLLAAGAVAALFTLRGVPAEIPDPDATTDTAPAPAGAATSLPHPTRG</sequence>
<dbReference type="GO" id="GO:0046677">
    <property type="term" value="P:response to antibiotic"/>
    <property type="evidence" value="ECO:0007669"/>
    <property type="project" value="UniProtKB-KW"/>
</dbReference>
<dbReference type="CDD" id="cd17321">
    <property type="entry name" value="MFS_MMR_MDR_like"/>
    <property type="match status" value="1"/>
</dbReference>
<evidence type="ECO:0000256" key="6">
    <source>
        <dbReference type="ARBA" id="ARBA00023136"/>
    </source>
</evidence>
<feature type="domain" description="Major facilitator superfamily (MFS) profile" evidence="10">
    <location>
        <begin position="29"/>
        <end position="516"/>
    </location>
</feature>
<dbReference type="PROSITE" id="PS50850">
    <property type="entry name" value="MFS"/>
    <property type="match status" value="1"/>
</dbReference>
<keyword evidence="3" id="KW-1003">Cell membrane</keyword>
<keyword evidence="4 9" id="KW-0812">Transmembrane</keyword>
<feature type="region of interest" description="Disordered" evidence="8">
    <location>
        <begin position="1"/>
        <end position="22"/>
    </location>
</feature>
<evidence type="ECO:0000256" key="9">
    <source>
        <dbReference type="SAM" id="Phobius"/>
    </source>
</evidence>
<keyword evidence="7" id="KW-0046">Antibiotic resistance</keyword>
<dbReference type="PRINTS" id="PR01036">
    <property type="entry name" value="TCRTETB"/>
</dbReference>
<evidence type="ECO:0000256" key="1">
    <source>
        <dbReference type="ARBA" id="ARBA00004651"/>
    </source>
</evidence>
<dbReference type="Gene3D" id="1.20.1720.10">
    <property type="entry name" value="Multidrug resistance protein D"/>
    <property type="match status" value="1"/>
</dbReference>
<feature type="region of interest" description="Disordered" evidence="8">
    <location>
        <begin position="521"/>
        <end position="545"/>
    </location>
</feature>
<dbReference type="AlphaFoldDB" id="A0AA90KGS1"/>
<feature type="transmembrane region" description="Helical" evidence="9">
    <location>
        <begin position="62"/>
        <end position="83"/>
    </location>
</feature>
<dbReference type="SUPFAM" id="SSF103473">
    <property type="entry name" value="MFS general substrate transporter"/>
    <property type="match status" value="1"/>
</dbReference>
<keyword evidence="2" id="KW-0813">Transport</keyword>
<feature type="transmembrane region" description="Helical" evidence="9">
    <location>
        <begin position="153"/>
        <end position="175"/>
    </location>
</feature>
<keyword evidence="5 9" id="KW-1133">Transmembrane helix</keyword>
<gene>
    <name evidence="11" type="ORF">POF50_014695</name>
</gene>
<feature type="transmembrane region" description="Helical" evidence="9">
    <location>
        <begin position="320"/>
        <end position="342"/>
    </location>
</feature>
<comment type="caution">
    <text evidence="11">The sequence shown here is derived from an EMBL/GenBank/DDBJ whole genome shotgun (WGS) entry which is preliminary data.</text>
</comment>
<feature type="transmembrane region" description="Helical" evidence="9">
    <location>
        <begin position="492"/>
        <end position="512"/>
    </location>
</feature>
<feature type="transmembrane region" description="Helical" evidence="9">
    <location>
        <begin position="246"/>
        <end position="262"/>
    </location>
</feature>
<dbReference type="InterPro" id="IPR036259">
    <property type="entry name" value="MFS_trans_sf"/>
</dbReference>
<evidence type="ECO:0000256" key="3">
    <source>
        <dbReference type="ARBA" id="ARBA00022475"/>
    </source>
</evidence>
<evidence type="ECO:0000256" key="7">
    <source>
        <dbReference type="ARBA" id="ARBA00023251"/>
    </source>
</evidence>
<organism evidence="11">
    <name type="scientific">Streptantibioticus silvisoli</name>
    <dbReference type="NCBI Taxonomy" id="2705255"/>
    <lineage>
        <taxon>Bacteria</taxon>
        <taxon>Bacillati</taxon>
        <taxon>Actinomycetota</taxon>
        <taxon>Actinomycetes</taxon>
        <taxon>Kitasatosporales</taxon>
        <taxon>Streptomycetaceae</taxon>
        <taxon>Streptantibioticus</taxon>
    </lineage>
</organism>
<keyword evidence="6 9" id="KW-0472">Membrane</keyword>
<feature type="transmembrane region" description="Helical" evidence="9">
    <location>
        <begin position="349"/>
        <end position="370"/>
    </location>
</feature>
<dbReference type="RefSeq" id="WP_271312671.1">
    <property type="nucleotide sequence ID" value="NZ_JABXJJ020000016.1"/>
</dbReference>
<accession>A0AA90KGS1</accession>
<dbReference type="Gene3D" id="1.20.1250.20">
    <property type="entry name" value="MFS general substrate transporter like domains"/>
    <property type="match status" value="1"/>
</dbReference>
<feature type="transmembrane region" description="Helical" evidence="9">
    <location>
        <begin position="181"/>
        <end position="203"/>
    </location>
</feature>